<protein>
    <submittedName>
        <fullName evidence="6">Phage shock protein operon transcriptional activator</fullName>
    </submittedName>
</protein>
<dbReference type="Proteomes" id="UP000650524">
    <property type="component" value="Unassembled WGS sequence"/>
</dbReference>
<organism evidence="6 7">
    <name type="scientific">Candidatus Desulfacyla euxinica</name>
    <dbReference type="NCBI Taxonomy" id="2841693"/>
    <lineage>
        <taxon>Bacteria</taxon>
        <taxon>Deltaproteobacteria</taxon>
        <taxon>Candidatus Desulfacyla</taxon>
    </lineage>
</organism>
<dbReference type="InterPro" id="IPR002197">
    <property type="entry name" value="HTH_Fis"/>
</dbReference>
<dbReference type="SUPFAM" id="SSF52540">
    <property type="entry name" value="P-loop containing nucleoside triphosphate hydrolases"/>
    <property type="match status" value="1"/>
</dbReference>
<comment type="caution">
    <text evidence="6">The sequence shown here is derived from an EMBL/GenBank/DDBJ whole genome shotgun (WGS) entry which is preliminary data.</text>
</comment>
<keyword evidence="1" id="KW-0547">Nucleotide-binding</keyword>
<dbReference type="Gene3D" id="1.10.10.60">
    <property type="entry name" value="Homeodomain-like"/>
    <property type="match status" value="1"/>
</dbReference>
<dbReference type="InterPro" id="IPR014317">
    <property type="entry name" value="Transcription_activator_PspF"/>
</dbReference>
<dbReference type="Gene3D" id="1.10.8.60">
    <property type="match status" value="1"/>
</dbReference>
<dbReference type="GO" id="GO:0043565">
    <property type="term" value="F:sequence-specific DNA binding"/>
    <property type="evidence" value="ECO:0007669"/>
    <property type="project" value="InterPro"/>
</dbReference>
<dbReference type="NCBIfam" id="TIGR02974">
    <property type="entry name" value="phageshock_pspF"/>
    <property type="match status" value="1"/>
</dbReference>
<dbReference type="AlphaFoldDB" id="A0A8J6T3R0"/>
<reference evidence="6 7" key="1">
    <citation type="submission" date="2020-08" db="EMBL/GenBank/DDBJ databases">
        <title>Bridging the membrane lipid divide: bacteria of the FCB group superphylum have the potential to synthesize archaeal ether lipids.</title>
        <authorList>
            <person name="Villanueva L."/>
            <person name="Von Meijenfeldt F.A.B."/>
            <person name="Westbye A.B."/>
            <person name="Yadav S."/>
            <person name="Hopmans E.C."/>
            <person name="Dutilh B.E."/>
            <person name="Sinninghe Damste J.S."/>
        </authorList>
    </citation>
    <scope>NUCLEOTIDE SEQUENCE [LARGE SCALE GENOMIC DNA]</scope>
    <source>
        <strain evidence="6">NIOZ-UU27</strain>
    </source>
</reference>
<dbReference type="Pfam" id="PF00158">
    <property type="entry name" value="Sigma54_activat"/>
    <property type="match status" value="1"/>
</dbReference>
<gene>
    <name evidence="6" type="primary">pspF</name>
    <name evidence="6" type="ORF">H8E19_11980</name>
</gene>
<feature type="domain" description="Sigma-54 factor interaction" evidence="5">
    <location>
        <begin position="23"/>
        <end position="253"/>
    </location>
</feature>
<dbReference type="EMBL" id="JACNJD010000255">
    <property type="protein sequence ID" value="MBC8178115.1"/>
    <property type="molecule type" value="Genomic_DNA"/>
</dbReference>
<dbReference type="Pfam" id="PF02954">
    <property type="entry name" value="HTH_8"/>
    <property type="match status" value="1"/>
</dbReference>
<keyword evidence="2" id="KW-0067">ATP-binding</keyword>
<dbReference type="SMART" id="SM00382">
    <property type="entry name" value="AAA"/>
    <property type="match status" value="1"/>
</dbReference>
<evidence type="ECO:0000313" key="7">
    <source>
        <dbReference type="Proteomes" id="UP000650524"/>
    </source>
</evidence>
<dbReference type="Pfam" id="PF25601">
    <property type="entry name" value="AAA_lid_14"/>
    <property type="match status" value="1"/>
</dbReference>
<evidence type="ECO:0000256" key="4">
    <source>
        <dbReference type="ARBA" id="ARBA00023163"/>
    </source>
</evidence>
<keyword evidence="4" id="KW-0804">Transcription</keyword>
<evidence type="ECO:0000259" key="5">
    <source>
        <dbReference type="PROSITE" id="PS50045"/>
    </source>
</evidence>
<dbReference type="FunFam" id="3.40.50.300:FF:000006">
    <property type="entry name" value="DNA-binding transcriptional regulator NtrC"/>
    <property type="match status" value="1"/>
</dbReference>
<evidence type="ECO:0000256" key="3">
    <source>
        <dbReference type="ARBA" id="ARBA00023015"/>
    </source>
</evidence>
<evidence type="ECO:0000256" key="2">
    <source>
        <dbReference type="ARBA" id="ARBA00022840"/>
    </source>
</evidence>
<dbReference type="InterPro" id="IPR009057">
    <property type="entry name" value="Homeodomain-like_sf"/>
</dbReference>
<evidence type="ECO:0000256" key="1">
    <source>
        <dbReference type="ARBA" id="ARBA00022741"/>
    </source>
</evidence>
<sequence>MTKGLSSLSQDIRTKTSIGMSEALGQSEAFLDFQEYLSRVAPINRPVLLVGERGTGKELAASRLHFLSDRWRGSLVALNCSALNPSLIEAELFGYERGAFTGAEKRRTGRFEAADRGSLFLDEIGNIPMEVQEKILRVVEYGTFERVGSSESIEVDVRIIAATNADLIALVDAGRFMRDLLDRLSFEVLFLPPLRERRGDIFLLANHFAGRMALELGRKEMPQFTREAIDALERHDWPGNVRELKNLVERAVYRSDSPLISHIDFDPFRTQPTVWKEPEAVDKTANMRAASLDDLVGKPLGEAVRELQLRFLKRALKEARFNQKKAARILGLTYHQFRGLYRKYSAEVE</sequence>
<dbReference type="InterPro" id="IPR058031">
    <property type="entry name" value="AAA_lid_NorR"/>
</dbReference>
<dbReference type="PRINTS" id="PR01590">
    <property type="entry name" value="HTHFIS"/>
</dbReference>
<dbReference type="GO" id="GO:0005524">
    <property type="term" value="F:ATP binding"/>
    <property type="evidence" value="ECO:0007669"/>
    <property type="project" value="UniProtKB-KW"/>
</dbReference>
<dbReference type="InterPro" id="IPR027417">
    <property type="entry name" value="P-loop_NTPase"/>
</dbReference>
<proteinExistence type="predicted"/>
<dbReference type="PROSITE" id="PS00688">
    <property type="entry name" value="SIGMA54_INTERACT_3"/>
    <property type="match status" value="1"/>
</dbReference>
<dbReference type="InterPro" id="IPR002078">
    <property type="entry name" value="Sigma_54_int"/>
</dbReference>
<dbReference type="CDD" id="cd00009">
    <property type="entry name" value="AAA"/>
    <property type="match status" value="1"/>
</dbReference>
<dbReference type="PANTHER" id="PTHR32071:SF38">
    <property type="entry name" value="PSP OPERON TRANSCRIPTIONAL ACTIVATOR"/>
    <property type="match status" value="1"/>
</dbReference>
<dbReference type="PROSITE" id="PS50045">
    <property type="entry name" value="SIGMA54_INTERACT_4"/>
    <property type="match status" value="1"/>
</dbReference>
<dbReference type="GO" id="GO:0006355">
    <property type="term" value="P:regulation of DNA-templated transcription"/>
    <property type="evidence" value="ECO:0007669"/>
    <property type="project" value="InterPro"/>
</dbReference>
<dbReference type="SUPFAM" id="SSF46689">
    <property type="entry name" value="Homeodomain-like"/>
    <property type="match status" value="1"/>
</dbReference>
<accession>A0A8J6T3R0</accession>
<dbReference type="Gene3D" id="3.40.50.300">
    <property type="entry name" value="P-loop containing nucleotide triphosphate hydrolases"/>
    <property type="match status" value="1"/>
</dbReference>
<dbReference type="PANTHER" id="PTHR32071">
    <property type="entry name" value="TRANSCRIPTIONAL REGULATORY PROTEIN"/>
    <property type="match status" value="1"/>
</dbReference>
<name>A0A8J6T3R0_9DELT</name>
<keyword evidence="3" id="KW-0805">Transcription regulation</keyword>
<dbReference type="InterPro" id="IPR025944">
    <property type="entry name" value="Sigma_54_int_dom_CS"/>
</dbReference>
<dbReference type="InterPro" id="IPR003593">
    <property type="entry name" value="AAA+_ATPase"/>
</dbReference>
<evidence type="ECO:0000313" key="6">
    <source>
        <dbReference type="EMBL" id="MBC8178115.1"/>
    </source>
</evidence>